<sequence>MCGREERVMKSYLINIGFFLSFSLCSPLFASSSIDFDVVNGKVVFKIVLNDSIVNVMLDTGARMVIIDESLNHNYEVCGKVKSGGAAGVLGGIKNVVRFPFPIIGSSGVDTLEVRVDNLEGLSNFLGIRLDIIVGYDFLKNYILEIDYSTQKLHFCYRCWGLGSFIMPSYTPFELKGDKIMLTGIVNGQPVDNLLIDTGAGTCVISQELQQKLNLPIVEGYDVISVDASGVKTKTHFYQIDKIQLGNATFVDVKAIVLDLSEVNRISGFKRSAIIGHNLLKQCVVIIDYLNNRIAFKKSYSFEDE</sequence>
<dbReference type="Proteomes" id="UP000215215">
    <property type="component" value="Unassembled WGS sequence"/>
</dbReference>
<evidence type="ECO:0000256" key="1">
    <source>
        <dbReference type="SAM" id="Phobius"/>
    </source>
</evidence>
<evidence type="ECO:0000313" key="2">
    <source>
        <dbReference type="EMBL" id="OYD16053.1"/>
    </source>
</evidence>
<dbReference type="Gene3D" id="2.40.70.10">
    <property type="entry name" value="Acid Proteases"/>
    <property type="match status" value="2"/>
</dbReference>
<organism evidence="2 3">
    <name type="scientific">candidate division WOR-3 bacterium JGI_Cruoil_03_44_89</name>
    <dbReference type="NCBI Taxonomy" id="1973748"/>
    <lineage>
        <taxon>Bacteria</taxon>
        <taxon>Bacteria division WOR-3</taxon>
    </lineage>
</organism>
<evidence type="ECO:0008006" key="4">
    <source>
        <dbReference type="Google" id="ProtNLM"/>
    </source>
</evidence>
<dbReference type="SUPFAM" id="SSF50630">
    <property type="entry name" value="Acid proteases"/>
    <property type="match status" value="2"/>
</dbReference>
<evidence type="ECO:0000313" key="3">
    <source>
        <dbReference type="Proteomes" id="UP000215215"/>
    </source>
</evidence>
<feature type="transmembrane region" description="Helical" evidence="1">
    <location>
        <begin position="12"/>
        <end position="30"/>
    </location>
</feature>
<protein>
    <recommendedName>
        <fullName evidence="4">Peptidase A2 domain-containing protein</fullName>
    </recommendedName>
</protein>
<keyword evidence="1" id="KW-0812">Transmembrane</keyword>
<reference evidence="2 3" key="1">
    <citation type="submission" date="2017-07" db="EMBL/GenBank/DDBJ databases">
        <title>Recovery of genomes from metagenomes via a dereplication, aggregation, and scoring strategy.</title>
        <authorList>
            <person name="Sieber C.M."/>
            <person name="Probst A.J."/>
            <person name="Sharrar A."/>
            <person name="Thomas B.C."/>
            <person name="Hess M."/>
            <person name="Tringe S.G."/>
            <person name="Banfield J.F."/>
        </authorList>
    </citation>
    <scope>NUCLEOTIDE SEQUENCE [LARGE SCALE GENOMIC DNA]</scope>
    <source>
        <strain evidence="2">JGI_Cruoil_03_44_89</strain>
    </source>
</reference>
<keyword evidence="1" id="KW-1133">Transmembrane helix</keyword>
<accession>A0A235BUE3</accession>
<dbReference type="CDD" id="cd05483">
    <property type="entry name" value="retropepsin_like_bacteria"/>
    <property type="match status" value="1"/>
</dbReference>
<proteinExistence type="predicted"/>
<dbReference type="InterPro" id="IPR021109">
    <property type="entry name" value="Peptidase_aspartic_dom_sf"/>
</dbReference>
<dbReference type="InterPro" id="IPR034122">
    <property type="entry name" value="Retropepsin-like_bacterial"/>
</dbReference>
<dbReference type="Pfam" id="PF13650">
    <property type="entry name" value="Asp_protease_2"/>
    <property type="match status" value="1"/>
</dbReference>
<dbReference type="AlphaFoldDB" id="A0A235BUE3"/>
<keyword evidence="1" id="KW-0472">Membrane</keyword>
<comment type="caution">
    <text evidence="2">The sequence shown here is derived from an EMBL/GenBank/DDBJ whole genome shotgun (WGS) entry which is preliminary data.</text>
</comment>
<dbReference type="EMBL" id="NOZQ01000089">
    <property type="protein sequence ID" value="OYD16053.1"/>
    <property type="molecule type" value="Genomic_DNA"/>
</dbReference>
<name>A0A235BUE3_UNCW3</name>
<gene>
    <name evidence="2" type="ORF">CH333_04450</name>
</gene>